<gene>
    <name evidence="1" type="ORF">HPB50_015616</name>
</gene>
<dbReference type="Proteomes" id="UP000821845">
    <property type="component" value="Chromosome 2"/>
</dbReference>
<evidence type="ECO:0000313" key="1">
    <source>
        <dbReference type="EMBL" id="KAH6939028.1"/>
    </source>
</evidence>
<comment type="caution">
    <text evidence="1">The sequence shown here is derived from an EMBL/GenBank/DDBJ whole genome shotgun (WGS) entry which is preliminary data.</text>
</comment>
<sequence length="118" mass="13386">MITGTAEPPADMRFQLMFFKCPANVPRSTYISEQNVTASTNRPGSRHRLERRKSSGRPGRAIGNPYKPRSRFVLVSGWTGFSLAARQTERKENVPGYFRARDYADEGPRILTIKLRSP</sequence>
<evidence type="ECO:0000313" key="2">
    <source>
        <dbReference type="Proteomes" id="UP000821845"/>
    </source>
</evidence>
<name>A0ACB7SVZ0_HYAAI</name>
<protein>
    <submittedName>
        <fullName evidence="1">Uncharacterized protein</fullName>
    </submittedName>
</protein>
<accession>A0ACB7SVZ0</accession>
<keyword evidence="2" id="KW-1185">Reference proteome</keyword>
<reference evidence="1" key="1">
    <citation type="submission" date="2020-05" db="EMBL/GenBank/DDBJ databases">
        <title>Large-scale comparative analyses of tick genomes elucidate their genetic diversity and vector capacities.</title>
        <authorList>
            <person name="Jia N."/>
            <person name="Wang J."/>
            <person name="Shi W."/>
            <person name="Du L."/>
            <person name="Sun Y."/>
            <person name="Zhan W."/>
            <person name="Jiang J."/>
            <person name="Wang Q."/>
            <person name="Zhang B."/>
            <person name="Ji P."/>
            <person name="Sakyi L.B."/>
            <person name="Cui X."/>
            <person name="Yuan T."/>
            <person name="Jiang B."/>
            <person name="Yang W."/>
            <person name="Lam T.T.-Y."/>
            <person name="Chang Q."/>
            <person name="Ding S."/>
            <person name="Wang X."/>
            <person name="Zhu J."/>
            <person name="Ruan X."/>
            <person name="Zhao L."/>
            <person name="Wei J."/>
            <person name="Que T."/>
            <person name="Du C."/>
            <person name="Cheng J."/>
            <person name="Dai P."/>
            <person name="Han X."/>
            <person name="Huang E."/>
            <person name="Gao Y."/>
            <person name="Liu J."/>
            <person name="Shao H."/>
            <person name="Ye R."/>
            <person name="Li L."/>
            <person name="Wei W."/>
            <person name="Wang X."/>
            <person name="Wang C."/>
            <person name="Yang T."/>
            <person name="Huo Q."/>
            <person name="Li W."/>
            <person name="Guo W."/>
            <person name="Chen H."/>
            <person name="Zhou L."/>
            <person name="Ni X."/>
            <person name="Tian J."/>
            <person name="Zhou Y."/>
            <person name="Sheng Y."/>
            <person name="Liu T."/>
            <person name="Pan Y."/>
            <person name="Xia L."/>
            <person name="Li J."/>
            <person name="Zhao F."/>
            <person name="Cao W."/>
        </authorList>
    </citation>
    <scope>NUCLEOTIDE SEQUENCE</scope>
    <source>
        <strain evidence="1">Hyas-2018</strain>
    </source>
</reference>
<dbReference type="EMBL" id="CM023482">
    <property type="protein sequence ID" value="KAH6939028.1"/>
    <property type="molecule type" value="Genomic_DNA"/>
</dbReference>
<proteinExistence type="predicted"/>
<organism evidence="1 2">
    <name type="scientific">Hyalomma asiaticum</name>
    <name type="common">Tick</name>
    <dbReference type="NCBI Taxonomy" id="266040"/>
    <lineage>
        <taxon>Eukaryota</taxon>
        <taxon>Metazoa</taxon>
        <taxon>Ecdysozoa</taxon>
        <taxon>Arthropoda</taxon>
        <taxon>Chelicerata</taxon>
        <taxon>Arachnida</taxon>
        <taxon>Acari</taxon>
        <taxon>Parasitiformes</taxon>
        <taxon>Ixodida</taxon>
        <taxon>Ixodoidea</taxon>
        <taxon>Ixodidae</taxon>
        <taxon>Hyalomminae</taxon>
        <taxon>Hyalomma</taxon>
    </lineage>
</organism>